<dbReference type="EC" id="2.1.1.171" evidence="5"/>
<name>A0A424YYI9_9BACT</name>
<dbReference type="PIRSF" id="PIRSF004553">
    <property type="entry name" value="CHP00095"/>
    <property type="match status" value="1"/>
</dbReference>
<evidence type="ECO:0000256" key="1">
    <source>
        <dbReference type="ARBA" id="ARBA00022603"/>
    </source>
</evidence>
<protein>
    <submittedName>
        <fullName evidence="5">16S rRNA (Guanine(966)-N(2))-methyltransferase RsmD</fullName>
        <ecNumber evidence="5">2.1.1.171</ecNumber>
    </submittedName>
</protein>
<feature type="region of interest" description="Disordered" evidence="3">
    <location>
        <begin position="1"/>
        <end position="22"/>
    </location>
</feature>
<organism evidence="5 7">
    <name type="scientific">Campylobacter hepaticus</name>
    <dbReference type="NCBI Taxonomy" id="1813019"/>
    <lineage>
        <taxon>Bacteria</taxon>
        <taxon>Pseudomonadati</taxon>
        <taxon>Campylobacterota</taxon>
        <taxon>Epsilonproteobacteria</taxon>
        <taxon>Campylobacterales</taxon>
        <taxon>Campylobacteraceae</taxon>
        <taxon>Campylobacter</taxon>
    </lineage>
</organism>
<evidence type="ECO:0000256" key="3">
    <source>
        <dbReference type="SAM" id="MobiDB-lite"/>
    </source>
</evidence>
<dbReference type="PANTHER" id="PTHR43542:SF1">
    <property type="entry name" value="METHYLTRANSFERASE"/>
    <property type="match status" value="1"/>
</dbReference>
<dbReference type="PANTHER" id="PTHR43542">
    <property type="entry name" value="METHYLTRANSFERASE"/>
    <property type="match status" value="1"/>
</dbReference>
<dbReference type="EMBL" id="QURW01000025">
    <property type="protein sequence ID" value="RQD86036.1"/>
    <property type="molecule type" value="Genomic_DNA"/>
</dbReference>
<dbReference type="EMBL" id="CP031611">
    <property type="protein sequence ID" value="AXP09065.1"/>
    <property type="molecule type" value="Genomic_DNA"/>
</dbReference>
<dbReference type="InterPro" id="IPR029063">
    <property type="entry name" value="SAM-dependent_MTases_sf"/>
</dbReference>
<accession>A0A424YYI9</accession>
<gene>
    <name evidence="5" type="primary">rsmD</name>
    <name evidence="4" type="ORF">A2J15_005060</name>
    <name evidence="5" type="ORF">DZD40_07200</name>
</gene>
<evidence type="ECO:0000256" key="2">
    <source>
        <dbReference type="ARBA" id="ARBA00022679"/>
    </source>
</evidence>
<reference evidence="6 7" key="1">
    <citation type="submission" date="2018-08" db="EMBL/GenBank/DDBJ databases">
        <title>Survival mechanisms of Campylobacter hepaticus identified by genomic analysis and comparative transcriptomic analysis of in vivo and in vitro derived bacteria.</title>
        <authorList>
            <person name="Van T.T.H."/>
            <person name="Moore R.J."/>
        </authorList>
    </citation>
    <scope>NUCLEOTIDE SEQUENCE [LARGE SCALE GENOMIC DNA]</scope>
    <source>
        <strain evidence="5 7">54L</strain>
        <strain evidence="4 6">HV10</strain>
    </source>
</reference>
<evidence type="ECO:0000313" key="7">
    <source>
        <dbReference type="Proteomes" id="UP000286095"/>
    </source>
</evidence>
<evidence type="ECO:0000313" key="6">
    <source>
        <dbReference type="Proteomes" id="UP000093205"/>
    </source>
</evidence>
<dbReference type="Proteomes" id="UP000286095">
    <property type="component" value="Unassembled WGS sequence"/>
</dbReference>
<keyword evidence="2 5" id="KW-0808">Transferase</keyword>
<keyword evidence="6" id="KW-1185">Reference proteome</keyword>
<dbReference type="STRING" id="1813019.A2J15_07245"/>
<keyword evidence="1 5" id="KW-0489">Methyltransferase</keyword>
<dbReference type="RefSeq" id="WP_116980500.1">
    <property type="nucleotide sequence ID" value="NZ_CBCSFE010000017.1"/>
</dbReference>
<dbReference type="GeneID" id="44004888"/>
<proteinExistence type="predicted"/>
<evidence type="ECO:0000313" key="4">
    <source>
        <dbReference type="EMBL" id="AXP09065.1"/>
    </source>
</evidence>
<dbReference type="AlphaFoldDB" id="A0A424YYI9"/>
<dbReference type="Pfam" id="PF03602">
    <property type="entry name" value="Cons_hypoth95"/>
    <property type="match status" value="1"/>
</dbReference>
<dbReference type="Proteomes" id="UP000093205">
    <property type="component" value="Chromosome"/>
</dbReference>
<dbReference type="GO" id="GO:0052913">
    <property type="term" value="F:16S rRNA (guanine(966)-N(2))-methyltransferase activity"/>
    <property type="evidence" value="ECO:0007669"/>
    <property type="project" value="UniProtKB-EC"/>
</dbReference>
<dbReference type="InterPro" id="IPR004398">
    <property type="entry name" value="RNA_MeTrfase_RsmD"/>
</dbReference>
<dbReference type="NCBIfam" id="TIGR00095">
    <property type="entry name" value="16S rRNA (guanine(966)-N(2))-methyltransferase RsmD"/>
    <property type="match status" value="1"/>
</dbReference>
<dbReference type="CDD" id="cd02440">
    <property type="entry name" value="AdoMet_MTases"/>
    <property type="match status" value="1"/>
</dbReference>
<dbReference type="KEGG" id="chw:A2J15_005060"/>
<dbReference type="OrthoDB" id="9803017at2"/>
<dbReference type="SUPFAM" id="SSF53335">
    <property type="entry name" value="S-adenosyl-L-methionine-dependent methyltransferases"/>
    <property type="match status" value="1"/>
</dbReference>
<sequence>MMNKKVKSKNLSHKNSTKHPQKPKLYTYIESGKYKGKKFLLPDLTTTRSTKSIVKHCVFNVIRQDLKNKIFIEAFGGSALMAAEALSNYALKSYAIELDFQAYHIALNNASNLDTNLKVIHADTFEILPKLIENSQNQIILYLDPPFHIRENFSHIYERIYNLLNTLNLNALYLIILEHHSQITTPEKIQNFKKDKEKKFGSTTLSFYRI</sequence>
<evidence type="ECO:0000313" key="5">
    <source>
        <dbReference type="EMBL" id="RQD86036.1"/>
    </source>
</evidence>
<dbReference type="Gene3D" id="3.40.50.150">
    <property type="entry name" value="Vaccinia Virus protein VP39"/>
    <property type="match status" value="1"/>
</dbReference>